<reference evidence="2 3" key="1">
    <citation type="submission" date="2023-06" db="EMBL/GenBank/DDBJ databases">
        <title>Azospirillum isscasensis sp.nov, a bacterium isolated from rhizosphere soil of rice.</title>
        <authorList>
            <person name="Wang H."/>
        </authorList>
    </citation>
    <scope>NUCLEOTIDE SEQUENCE [LARGE SCALE GENOMIC DNA]</scope>
    <source>
        <strain evidence="2 3">C340-1</strain>
    </source>
</reference>
<dbReference type="EMBL" id="JAUJFI010000070">
    <property type="protein sequence ID" value="MDQ2104058.1"/>
    <property type="molecule type" value="Genomic_DNA"/>
</dbReference>
<dbReference type="RefSeq" id="WP_306707526.1">
    <property type="nucleotide sequence ID" value="NZ_JAUJFI010000070.1"/>
</dbReference>
<gene>
    <name evidence="2" type="ORF">QSG27_15260</name>
</gene>
<evidence type="ECO:0000313" key="3">
    <source>
        <dbReference type="Proteomes" id="UP001227317"/>
    </source>
</evidence>
<dbReference type="Proteomes" id="UP001227317">
    <property type="component" value="Unassembled WGS sequence"/>
</dbReference>
<accession>A0ABU0WIK9</accession>
<keyword evidence="1" id="KW-0732">Signal</keyword>
<organism evidence="2 3">
    <name type="scientific">Azospirillum isscasi</name>
    <dbReference type="NCBI Taxonomy" id="3053926"/>
    <lineage>
        <taxon>Bacteria</taxon>
        <taxon>Pseudomonadati</taxon>
        <taxon>Pseudomonadota</taxon>
        <taxon>Alphaproteobacteria</taxon>
        <taxon>Rhodospirillales</taxon>
        <taxon>Azospirillaceae</taxon>
        <taxon>Azospirillum</taxon>
    </lineage>
</organism>
<proteinExistence type="predicted"/>
<evidence type="ECO:0000313" key="2">
    <source>
        <dbReference type="EMBL" id="MDQ2104058.1"/>
    </source>
</evidence>
<dbReference type="PROSITE" id="PS51257">
    <property type="entry name" value="PROKAR_LIPOPROTEIN"/>
    <property type="match status" value="1"/>
</dbReference>
<name>A0ABU0WIK9_9PROT</name>
<comment type="caution">
    <text evidence="2">The sequence shown here is derived from an EMBL/GenBank/DDBJ whole genome shotgun (WGS) entry which is preliminary data.</text>
</comment>
<feature type="chain" id="PRO_5045919999" description="Lipoprotein" evidence="1">
    <location>
        <begin position="27"/>
        <end position="126"/>
    </location>
</feature>
<feature type="signal peptide" evidence="1">
    <location>
        <begin position="1"/>
        <end position="26"/>
    </location>
</feature>
<evidence type="ECO:0000256" key="1">
    <source>
        <dbReference type="SAM" id="SignalP"/>
    </source>
</evidence>
<evidence type="ECO:0008006" key="4">
    <source>
        <dbReference type="Google" id="ProtNLM"/>
    </source>
</evidence>
<keyword evidence="3" id="KW-1185">Reference proteome</keyword>
<sequence>MDVRRRPIKRPCATLALALLAGGCTGFQPVRLATAEPGAVAALNRLSPAGCNGTVAAALAGAGIPLSDVRGLVYGLTYGFEYVVRYDAWVALNSQPGAVVVTMDEFCQPIQIYARGGARLPERKAG</sequence>
<protein>
    <recommendedName>
        <fullName evidence="4">Lipoprotein</fullName>
    </recommendedName>
</protein>